<dbReference type="AlphaFoldDB" id="A0A089N701"/>
<protein>
    <submittedName>
        <fullName evidence="2">ATP Synthase subunit 8</fullName>
    </submittedName>
</protein>
<keyword evidence="1" id="KW-1133">Transmembrane helix</keyword>
<dbReference type="CTD" id="4509"/>
<sequence>MYQILPMNTANAVLTLIISLICIMSISQFWIESKSSKMEKKMLKKNFFNKSMFSLFVS</sequence>
<proteinExistence type="predicted"/>
<organism evidence="2">
    <name type="scientific">Scirtothrips dorsalis</name>
    <name type="common">Chilli thrips</name>
    <dbReference type="NCBI Taxonomy" id="163899"/>
    <lineage>
        <taxon>Eukaryota</taxon>
        <taxon>Metazoa</taxon>
        <taxon>Ecdysozoa</taxon>
        <taxon>Arthropoda</taxon>
        <taxon>Hexapoda</taxon>
        <taxon>Insecta</taxon>
        <taxon>Pterygota</taxon>
        <taxon>Neoptera</taxon>
        <taxon>Paraneoptera</taxon>
        <taxon>Thysanoptera</taxon>
        <taxon>Terebrantia</taxon>
        <taxon>Thripoidea</taxon>
        <taxon>Thripidae</taxon>
        <taxon>Scirtothrips</taxon>
    </lineage>
</organism>
<feature type="transmembrane region" description="Helical" evidence="1">
    <location>
        <begin position="12"/>
        <end position="31"/>
    </location>
</feature>
<dbReference type="EMBL" id="KM349826">
    <property type="protein sequence ID" value="AIQ81001.1"/>
    <property type="molecule type" value="Genomic_DNA"/>
</dbReference>
<evidence type="ECO:0000256" key="1">
    <source>
        <dbReference type="SAM" id="Phobius"/>
    </source>
</evidence>
<name>A0A089N701_SCIDO</name>
<evidence type="ECO:0000313" key="2">
    <source>
        <dbReference type="EMBL" id="AIQ81001.1"/>
    </source>
</evidence>
<reference evidence="2" key="1">
    <citation type="journal article" date="2015" name="BMC Genomics">
        <title>A novel mitochondrial genome architecture in thrips (Insecta: Thysanoptera): extreme size asymmetry among chromosomes and possible recent control region duplication.</title>
        <authorList>
            <person name="Dickey A.M."/>
            <person name="Kumar V."/>
            <person name="Morgan J.K."/>
            <person name="Jara-Cavieres A."/>
            <person name="Shatters R.G.Jr."/>
            <person name="McKenzie C.L."/>
            <person name="Osborne L.S."/>
        </authorList>
    </citation>
    <scope>NUCLEOTIDE SEQUENCE</scope>
</reference>
<keyword evidence="1" id="KW-0812">Transmembrane</keyword>
<keyword evidence="2" id="KW-0496">Mitochondrion</keyword>
<gene>
    <name evidence="2" type="primary">ATP8</name>
</gene>
<keyword evidence="1" id="KW-0472">Membrane</keyword>
<geneLocation type="mitochondrion" evidence="2"/>
<dbReference type="RefSeq" id="YP_009073550.1">
    <property type="nucleotide sequence ID" value="NC_025241.1"/>
</dbReference>
<dbReference type="GeneID" id="20524580"/>
<accession>A0A089N701</accession>